<evidence type="ECO:0000256" key="7">
    <source>
        <dbReference type="ARBA" id="ARBA00022737"/>
    </source>
</evidence>
<dbReference type="Pfam" id="PF08752">
    <property type="entry name" value="COP-gamma_platf"/>
    <property type="match status" value="1"/>
</dbReference>
<dbReference type="FunFam" id="1.25.10.10:FF:000071">
    <property type="entry name" value="Coatomer subunit gamma"/>
    <property type="match status" value="1"/>
</dbReference>
<dbReference type="SUPFAM" id="SSF48371">
    <property type="entry name" value="ARM repeat"/>
    <property type="match status" value="1"/>
</dbReference>
<keyword evidence="4 14" id="KW-0813">Transport</keyword>
<evidence type="ECO:0000259" key="16">
    <source>
        <dbReference type="Pfam" id="PF08752"/>
    </source>
</evidence>
<dbReference type="GO" id="GO:0006886">
    <property type="term" value="P:intracellular protein transport"/>
    <property type="evidence" value="ECO:0007669"/>
    <property type="project" value="InterPro"/>
</dbReference>
<dbReference type="GO" id="GO:0005793">
    <property type="term" value="C:endoplasmic reticulum-Golgi intermediate compartment"/>
    <property type="evidence" value="ECO:0007669"/>
    <property type="project" value="TreeGrafter"/>
</dbReference>
<dbReference type="PANTHER" id="PTHR10261:SF0">
    <property type="entry name" value="COATOMER SUBUNIT GAMMA-2"/>
    <property type="match status" value="1"/>
</dbReference>
<keyword evidence="9 14" id="KW-0653">Protein transport</keyword>
<evidence type="ECO:0000313" key="19">
    <source>
        <dbReference type="EMBL" id="RIA90828.1"/>
    </source>
</evidence>
<dbReference type="GO" id="GO:0009306">
    <property type="term" value="P:protein secretion"/>
    <property type="evidence" value="ECO:0007669"/>
    <property type="project" value="TreeGrafter"/>
</dbReference>
<dbReference type="SUPFAM" id="SSF55711">
    <property type="entry name" value="Subdomain of clathrin and coatomer appendage domain"/>
    <property type="match status" value="1"/>
</dbReference>
<feature type="domain" description="Coatomer gamma subunit appendage Ig-like subdomain" evidence="16">
    <location>
        <begin position="672"/>
        <end position="821"/>
    </location>
</feature>
<accession>A0A397S7H3</accession>
<dbReference type="GO" id="GO:0006888">
    <property type="term" value="P:endoplasmic reticulum to Golgi vesicle-mediated transport"/>
    <property type="evidence" value="ECO:0007669"/>
    <property type="project" value="TreeGrafter"/>
</dbReference>
<dbReference type="InterPro" id="IPR012295">
    <property type="entry name" value="TBP_dom_sf"/>
</dbReference>
<reference evidence="18 20" key="1">
    <citation type="submission" date="2018-06" db="EMBL/GenBank/DDBJ databases">
        <title>Comparative genomics reveals the genomic features of Rhizophagus irregularis, R. cerebriforme, R. diaphanum and Gigaspora rosea, and their symbiotic lifestyle signature.</title>
        <authorList>
            <person name="Morin E."/>
            <person name="San Clemente H."/>
            <person name="Chen E.C.H."/>
            <person name="De La Providencia I."/>
            <person name="Hainaut M."/>
            <person name="Kuo A."/>
            <person name="Kohler A."/>
            <person name="Murat C."/>
            <person name="Tang N."/>
            <person name="Roy S."/>
            <person name="Loubradou J."/>
            <person name="Henrissat B."/>
            <person name="Grigoriev I.V."/>
            <person name="Corradi N."/>
            <person name="Roux C."/>
            <person name="Martin F.M."/>
        </authorList>
    </citation>
    <scope>NUCLEOTIDE SEQUENCE [LARGE SCALE GENOMIC DNA]</scope>
    <source>
        <strain evidence="18 20">DAOM 227022</strain>
    </source>
</reference>
<dbReference type="PIRSF" id="PIRSF037093">
    <property type="entry name" value="Coatomer_gamma_subunit"/>
    <property type="match status" value="1"/>
</dbReference>
<dbReference type="FunFam" id="2.60.40.1480:FF:000001">
    <property type="entry name" value="Coatomer subunit gamma"/>
    <property type="match status" value="1"/>
</dbReference>
<proteinExistence type="inferred from homology"/>
<keyword evidence="11 14" id="KW-0472">Membrane</keyword>
<evidence type="ECO:0000256" key="11">
    <source>
        <dbReference type="ARBA" id="ARBA00023136"/>
    </source>
</evidence>
<keyword evidence="5 14" id="KW-0963">Cytoplasm</keyword>
<evidence type="ECO:0000256" key="12">
    <source>
        <dbReference type="ARBA" id="ARBA00023329"/>
    </source>
</evidence>
<dbReference type="Gene3D" id="1.25.10.10">
    <property type="entry name" value="Leucine-rich Repeat Variant"/>
    <property type="match status" value="2"/>
</dbReference>
<comment type="subcellular location">
    <subcellularLocation>
        <location evidence="14">Cytoplasm</location>
    </subcellularLocation>
    <subcellularLocation>
        <location evidence="1 14">Golgi apparatus membrane</location>
        <topology evidence="1 14">Peripheral membrane protein</topology>
        <orientation evidence="1 14">Cytoplasmic side</orientation>
    </subcellularLocation>
    <subcellularLocation>
        <location evidence="14">Cytoplasmic vesicle</location>
        <location evidence="14">COPI-coated vesicle membrane</location>
        <topology evidence="14">Peripheral membrane protein</topology>
        <orientation evidence="14">Cytoplasmic side</orientation>
    </subcellularLocation>
</comment>
<keyword evidence="8 14" id="KW-0931">ER-Golgi transport</keyword>
<feature type="domain" description="Coatomer subunit gamma C-terminal" evidence="17">
    <location>
        <begin position="824"/>
        <end position="937"/>
    </location>
</feature>
<dbReference type="EMBL" id="QKYT01001007">
    <property type="protein sequence ID" value="RIA80265.1"/>
    <property type="molecule type" value="Genomic_DNA"/>
</dbReference>
<evidence type="ECO:0000256" key="10">
    <source>
        <dbReference type="ARBA" id="ARBA00023034"/>
    </source>
</evidence>
<dbReference type="FunFam" id="1.25.10.10:FF:000382">
    <property type="entry name" value="Coatomer subunit gamma"/>
    <property type="match status" value="1"/>
</dbReference>
<evidence type="ECO:0000313" key="20">
    <source>
        <dbReference type="Proteomes" id="UP000265703"/>
    </source>
</evidence>
<evidence type="ECO:0000256" key="4">
    <source>
        <dbReference type="ARBA" id="ARBA00022448"/>
    </source>
</evidence>
<dbReference type="FunFam" id="3.30.310.10:FF:000008">
    <property type="entry name" value="Coatomer subunit gamma"/>
    <property type="match status" value="1"/>
</dbReference>
<evidence type="ECO:0000256" key="13">
    <source>
        <dbReference type="ARBA" id="ARBA00025536"/>
    </source>
</evidence>
<name>A0A397S7H3_9GLOM</name>
<feature type="domain" description="Clathrin/coatomer adaptor adaptin-like N-terminal" evidence="15">
    <location>
        <begin position="21"/>
        <end position="575"/>
    </location>
</feature>
<dbReference type="AlphaFoldDB" id="A0A397S7H3"/>
<dbReference type="GO" id="GO:0005198">
    <property type="term" value="F:structural molecule activity"/>
    <property type="evidence" value="ECO:0007669"/>
    <property type="project" value="InterPro"/>
</dbReference>
<protein>
    <recommendedName>
        <fullName evidence="14">Coatomer subunit gamma</fullName>
    </recommendedName>
</protein>
<dbReference type="GO" id="GO:0030126">
    <property type="term" value="C:COPI vesicle coat"/>
    <property type="evidence" value="ECO:0007669"/>
    <property type="project" value="InterPro"/>
</dbReference>
<dbReference type="EMBL" id="QKYT01000170">
    <property type="protein sequence ID" value="RIA90828.1"/>
    <property type="molecule type" value="Genomic_DNA"/>
</dbReference>
<dbReference type="GO" id="GO:0006891">
    <property type="term" value="P:intra-Golgi vesicle-mediated transport"/>
    <property type="evidence" value="ECO:0007669"/>
    <property type="project" value="TreeGrafter"/>
</dbReference>
<dbReference type="GO" id="GO:0005783">
    <property type="term" value="C:endoplasmic reticulum"/>
    <property type="evidence" value="ECO:0007669"/>
    <property type="project" value="TreeGrafter"/>
</dbReference>
<evidence type="ECO:0000256" key="14">
    <source>
        <dbReference type="PIRNR" id="PIRNR037093"/>
    </source>
</evidence>
<evidence type="ECO:0000256" key="6">
    <source>
        <dbReference type="ARBA" id="ARBA00022553"/>
    </source>
</evidence>
<comment type="subunit">
    <text evidence="3">Oligomeric complex that consists of at least the alpha, beta, beta', gamma, delta, epsilon and zeta subunits.</text>
</comment>
<evidence type="ECO:0000256" key="8">
    <source>
        <dbReference type="ARBA" id="ARBA00022892"/>
    </source>
</evidence>
<dbReference type="Pfam" id="PF16381">
    <property type="entry name" value="Coatomer_g_Cpla"/>
    <property type="match status" value="1"/>
</dbReference>
<dbReference type="Gene3D" id="3.30.310.10">
    <property type="entry name" value="TATA-Binding Protein"/>
    <property type="match status" value="1"/>
</dbReference>
<dbReference type="InterPro" id="IPR032154">
    <property type="entry name" value="Coatomer_g_Cpla"/>
</dbReference>
<dbReference type="SUPFAM" id="SSF49348">
    <property type="entry name" value="Clathrin adaptor appendage domain"/>
    <property type="match status" value="1"/>
</dbReference>
<evidence type="ECO:0000313" key="18">
    <source>
        <dbReference type="EMBL" id="RIA80265.1"/>
    </source>
</evidence>
<dbReference type="InterPro" id="IPR002553">
    <property type="entry name" value="Clathrin/coatomer_adapt-like_N"/>
</dbReference>
<comment type="caution">
    <text evidence="18">The sequence shown here is derived from an EMBL/GenBank/DDBJ whole genome shotgun (WGS) entry which is preliminary data.</text>
</comment>
<keyword evidence="20" id="KW-1185">Reference proteome</keyword>
<dbReference type="STRING" id="658196.A0A397S7H3"/>
<dbReference type="GO" id="GO:0000139">
    <property type="term" value="C:Golgi membrane"/>
    <property type="evidence" value="ECO:0007669"/>
    <property type="project" value="UniProtKB-SubCell"/>
</dbReference>
<keyword evidence="10 14" id="KW-0333">Golgi apparatus</keyword>
<evidence type="ECO:0000259" key="15">
    <source>
        <dbReference type="Pfam" id="PF01602"/>
    </source>
</evidence>
<dbReference type="InterPro" id="IPR013041">
    <property type="entry name" value="Clathrin_app_Ig-like_sf"/>
</dbReference>
<evidence type="ECO:0000256" key="2">
    <source>
        <dbReference type="ARBA" id="ARBA00010720"/>
    </source>
</evidence>
<evidence type="ECO:0000256" key="1">
    <source>
        <dbReference type="ARBA" id="ARBA00004255"/>
    </source>
</evidence>
<keyword evidence="12 14" id="KW-0968">Cytoplasmic vesicle</keyword>
<dbReference type="Gene3D" id="2.60.40.1480">
    <property type="entry name" value="Coatomer, gamma subunit, appendage domain"/>
    <property type="match status" value="1"/>
</dbReference>
<dbReference type="Pfam" id="PF01602">
    <property type="entry name" value="Adaptin_N"/>
    <property type="match status" value="1"/>
</dbReference>
<dbReference type="InterPro" id="IPR013040">
    <property type="entry name" value="Coatomer_gsu_app_Ig-like_dom"/>
</dbReference>
<dbReference type="InterPro" id="IPR011989">
    <property type="entry name" value="ARM-like"/>
</dbReference>
<dbReference type="Proteomes" id="UP000265703">
    <property type="component" value="Unassembled WGS sequence"/>
</dbReference>
<comment type="function">
    <text evidence="13 14">The coatomer is a cytosolic protein complex that binds to dilysine motifs and reversibly associates with Golgi non-clathrin-coated vesicles, which further mediate biosynthetic protein transport from the ER, via the Golgi up to the trans Golgi network. Coatomer complex is required for budding from Golgi membranes, and is essential for the retrograde Golgi-to-ER transport of dilysine-tagged proteins.</text>
</comment>
<keyword evidence="7" id="KW-0677">Repeat</keyword>
<dbReference type="InterPro" id="IPR017106">
    <property type="entry name" value="Coatomer_gsu"/>
</dbReference>
<evidence type="ECO:0000259" key="17">
    <source>
        <dbReference type="Pfam" id="PF16381"/>
    </source>
</evidence>
<evidence type="ECO:0000256" key="5">
    <source>
        <dbReference type="ARBA" id="ARBA00022490"/>
    </source>
</evidence>
<dbReference type="InterPro" id="IPR009028">
    <property type="entry name" value="Coatomer/calthrin_app_sub_C"/>
</dbReference>
<sequence length="938" mass="103420">MNLSKKDEDSGDLGIFYHLDKSTVLQEARVFNETPIVPRKCRLLLTKIIYLLYLGEPMATTEATELFFSVTKLFQSKDIALRQMVYLVIKELSTIAEDVIMVTSSLMKDMQPKSEVIYRANAIRALCKVIDASMLPSVERFLKAAIVDKTPSISSAAMVSSYHLFPAGKDVIKRWANEVNEAINSKPSSIVGTASSYLTSFSSSGSSYNSQPSSSNISQYHALGLLYMIRQHDRMAVTKLIQQLAGSGRGTFGSSSGILRNSFAYCLLIRYAAKILDEDPNSRQQMYDLLEVWLRHKSDIVSFESAKAICNIKDVTSKELYPAVNVLQLFLSSPKSTLRFAAIRTLNKLAMVHPTAVQPCNLDMETLITDQNRSVATFAITTLLKTGNEASVDRLMKQITGFMSEISDEFKVIVVDAIRSLCLKFPTKQVVMLSFLSGVLRDEGGYEFKRAVVEAIFDLVKFIPESKEAALAHLCEFIEDCEFTKLSVRVLHLLGVEGPKTATPTKYIRYIYNRVILENSIVRAAAVSALAKFGVSVEDPEVKKSIKVLLTRCLDDNDDEVRDRAILFLKLIDDKECAEKYVKDDSTYSLAALERQLVQYVSNPESSEKPFDLSAVPKITKAQAEAENLKPRSFDLASIQTIGTSSAIASTGATAISTSRDATPTPGVDQQQIYSQQLEQIPEIAAFGPLFKSSIKPVDLTESETEYVVSCVKHMFKEHIVFQFIVTNTLNDQLLENVTVVMQPESDDGSLVEEFVIAAAKLPYDQPGSVYVAFKRTNPEEYALGSFSNTLKFLVKDCDPSTGEADEGGYDDEYLVEDIEIVTGDYILPTYISDFSSAWDDMGKDGEVVETFALTASKSLKAACATLIELLGMSPVENSGTPTSSSVHTLMLSGTFLGGIKLLAKNRMTFAPSSGVTMELSVRSSSEEISRIVIGAVV</sequence>
<keyword evidence="6" id="KW-0597">Phosphoprotein</keyword>
<dbReference type="PANTHER" id="PTHR10261">
    <property type="entry name" value="COATOMER SUBUNIT GAMMA"/>
    <property type="match status" value="1"/>
</dbReference>
<dbReference type="InterPro" id="IPR016024">
    <property type="entry name" value="ARM-type_fold"/>
</dbReference>
<gene>
    <name evidence="19" type="ORF">C1645_724561</name>
    <name evidence="18" type="ORF">C1645_882262</name>
</gene>
<dbReference type="OrthoDB" id="1074925at2759"/>
<evidence type="ECO:0000256" key="9">
    <source>
        <dbReference type="ARBA" id="ARBA00022927"/>
    </source>
</evidence>
<comment type="similarity">
    <text evidence="2 14">Belongs to the COPG family.</text>
</comment>
<organism evidence="18 20">
    <name type="scientific">Glomus cerebriforme</name>
    <dbReference type="NCBI Taxonomy" id="658196"/>
    <lineage>
        <taxon>Eukaryota</taxon>
        <taxon>Fungi</taxon>
        <taxon>Fungi incertae sedis</taxon>
        <taxon>Mucoromycota</taxon>
        <taxon>Glomeromycotina</taxon>
        <taxon>Glomeromycetes</taxon>
        <taxon>Glomerales</taxon>
        <taxon>Glomeraceae</taxon>
        <taxon>Glomus</taxon>
    </lineage>
</organism>
<dbReference type="InterPro" id="IPR037067">
    <property type="entry name" value="Coatomer_gsu_app_sf"/>
</dbReference>
<evidence type="ECO:0000256" key="3">
    <source>
        <dbReference type="ARBA" id="ARBA00011775"/>
    </source>
</evidence>